<dbReference type="EMBL" id="CACTIH010009496">
    <property type="protein sequence ID" value="CAA3031892.1"/>
    <property type="molecule type" value="Genomic_DNA"/>
</dbReference>
<feature type="region of interest" description="Disordered" evidence="1">
    <location>
        <begin position="1"/>
        <end position="32"/>
    </location>
</feature>
<evidence type="ECO:0000256" key="1">
    <source>
        <dbReference type="SAM" id="MobiDB-lite"/>
    </source>
</evidence>
<dbReference type="AlphaFoldDB" id="A0A8S0VKI4"/>
<sequence length="129" mass="14789">MDNNTQSLERQFIGSTPSSQAKTDPACKHFSSSRDIDVDYECIDKINFRIEEDVPPQDFKYEDLDNAIYEENAISNVKDLEIDDNVQDDNENKDEINTQEMGDLDALDVIHRFDSSSDCGSDQGFYAYR</sequence>
<evidence type="ECO:0000313" key="3">
    <source>
        <dbReference type="Proteomes" id="UP000594638"/>
    </source>
</evidence>
<evidence type="ECO:0000313" key="2">
    <source>
        <dbReference type="EMBL" id="CAA3031892.1"/>
    </source>
</evidence>
<gene>
    <name evidence="2" type="ORF">OLEA9_A093426</name>
</gene>
<dbReference type="Gramene" id="OE9A093426T1">
    <property type="protein sequence ID" value="OE9A093426C1"/>
    <property type="gene ID" value="OE9A093426"/>
</dbReference>
<keyword evidence="3" id="KW-1185">Reference proteome</keyword>
<comment type="caution">
    <text evidence="2">The sequence shown here is derived from an EMBL/GenBank/DDBJ whole genome shotgun (WGS) entry which is preliminary data.</text>
</comment>
<accession>A0A8S0VKI4</accession>
<proteinExistence type="predicted"/>
<name>A0A8S0VKI4_OLEEU</name>
<dbReference type="OrthoDB" id="1744958at2759"/>
<protein>
    <submittedName>
        <fullName evidence="2">Uncharacterized protein</fullName>
    </submittedName>
</protein>
<organism evidence="2 3">
    <name type="scientific">Olea europaea subsp. europaea</name>
    <dbReference type="NCBI Taxonomy" id="158383"/>
    <lineage>
        <taxon>Eukaryota</taxon>
        <taxon>Viridiplantae</taxon>
        <taxon>Streptophyta</taxon>
        <taxon>Embryophyta</taxon>
        <taxon>Tracheophyta</taxon>
        <taxon>Spermatophyta</taxon>
        <taxon>Magnoliopsida</taxon>
        <taxon>eudicotyledons</taxon>
        <taxon>Gunneridae</taxon>
        <taxon>Pentapetalae</taxon>
        <taxon>asterids</taxon>
        <taxon>lamiids</taxon>
        <taxon>Lamiales</taxon>
        <taxon>Oleaceae</taxon>
        <taxon>Oleeae</taxon>
        <taxon>Olea</taxon>
    </lineage>
</organism>
<dbReference type="Proteomes" id="UP000594638">
    <property type="component" value="Unassembled WGS sequence"/>
</dbReference>
<feature type="compositionally biased region" description="Polar residues" evidence="1">
    <location>
        <begin position="1"/>
        <end position="22"/>
    </location>
</feature>
<reference evidence="2 3" key="1">
    <citation type="submission" date="2019-12" db="EMBL/GenBank/DDBJ databases">
        <authorList>
            <person name="Alioto T."/>
            <person name="Alioto T."/>
            <person name="Gomez Garrido J."/>
        </authorList>
    </citation>
    <scope>NUCLEOTIDE SEQUENCE [LARGE SCALE GENOMIC DNA]</scope>
</reference>